<dbReference type="RefSeq" id="XP_053584980.1">
    <property type="nucleotide sequence ID" value="XM_053730208.1"/>
</dbReference>
<evidence type="ECO:0000256" key="1">
    <source>
        <dbReference type="SAM" id="MobiDB-lite"/>
    </source>
</evidence>
<comment type="caution">
    <text evidence="2">The sequence shown here is derived from an EMBL/GenBank/DDBJ whole genome shotgun (WGS) entry which is preliminary data.</text>
</comment>
<organism evidence="2 3">
    <name type="scientific">Caenorhabditis remanei</name>
    <name type="common">Caenorhabditis vulgaris</name>
    <dbReference type="NCBI Taxonomy" id="31234"/>
    <lineage>
        <taxon>Eukaryota</taxon>
        <taxon>Metazoa</taxon>
        <taxon>Ecdysozoa</taxon>
        <taxon>Nematoda</taxon>
        <taxon>Chromadorea</taxon>
        <taxon>Rhabditida</taxon>
        <taxon>Rhabditina</taxon>
        <taxon>Rhabditomorpha</taxon>
        <taxon>Rhabditoidea</taxon>
        <taxon>Rhabditidae</taxon>
        <taxon>Peloderinae</taxon>
        <taxon>Caenorhabditis</taxon>
    </lineage>
</organism>
<feature type="region of interest" description="Disordered" evidence="1">
    <location>
        <begin position="317"/>
        <end position="458"/>
    </location>
</feature>
<evidence type="ECO:0000313" key="3">
    <source>
        <dbReference type="Proteomes" id="UP000483820"/>
    </source>
</evidence>
<feature type="compositionally biased region" description="Polar residues" evidence="1">
    <location>
        <begin position="318"/>
        <end position="339"/>
    </location>
</feature>
<accession>A0A6A5GQX8</accession>
<dbReference type="KEGG" id="crq:GCK72_014257"/>
<feature type="compositionally biased region" description="Low complexity" evidence="1">
    <location>
        <begin position="448"/>
        <end position="458"/>
    </location>
</feature>
<protein>
    <submittedName>
        <fullName evidence="2">Uncharacterized protein</fullName>
    </submittedName>
</protein>
<reference evidence="2 3" key="1">
    <citation type="submission" date="2019-12" db="EMBL/GenBank/DDBJ databases">
        <title>Chromosome-level assembly of the Caenorhabditis remanei genome.</title>
        <authorList>
            <person name="Teterina A.A."/>
            <person name="Willis J.H."/>
            <person name="Phillips P.C."/>
        </authorList>
    </citation>
    <scope>NUCLEOTIDE SEQUENCE [LARGE SCALE GENOMIC DNA]</scope>
    <source>
        <strain evidence="2 3">PX506</strain>
        <tissue evidence="2">Whole organism</tissue>
    </source>
</reference>
<dbReference type="AlphaFoldDB" id="A0A6A5GQX8"/>
<gene>
    <name evidence="2" type="ORF">GCK72_014257</name>
</gene>
<proteinExistence type="predicted"/>
<sequence length="524" mass="60608">MEMPRRQEGIVVEKIDWKYYVATGKQIFNAREGDPIKIGDSISFTPTLMGDDMCANDPQVISPIRNSKQHQDSLLVECKLVEAYSGTVMNQRVFRSDFVDKVREIPKWNNLDTNAFINKSVYIKCNIHPTKAPFWEIIEMVDDNNETKSLVGLPYFDKIRVGKVRVYVPGYPEDFLLPKSSNIFLDTWIKFDIFTKTAKVDDTKLIESHKDIYETRIGGFLKLQLKRKNKEITTELGETVLDADNVLDRFGFQGDFEKKEIWVRILDSSSNKPIFSVSKEQFENKSIMETRLPVQGEFRQNTQPLNVQRPLMRPSPAQVVTTQPHFQPVNPTESYSSYNHPPPPRPEVPSNRFRNNRPDDKSKRSKKKAPTSGRPNDAPVPRKYQEEYDDPNAPEAYPDREHFDLTPRDSSPRNEPRPCNPPRVTESRASNSHFNPPMAPFPNDSRHSASSRNSNRSNAAALAEYSNLQDMEHRLFRDVLDRSNKNEAIVSLLENEMRNPYFNDVINRKFPNFHEQLVRLMSNL</sequence>
<evidence type="ECO:0000313" key="2">
    <source>
        <dbReference type="EMBL" id="KAF1757800.1"/>
    </source>
</evidence>
<dbReference type="CTD" id="9815367"/>
<dbReference type="GeneID" id="9815367"/>
<dbReference type="EMBL" id="WUAV01000004">
    <property type="protein sequence ID" value="KAF1757800.1"/>
    <property type="molecule type" value="Genomic_DNA"/>
</dbReference>
<dbReference type="Proteomes" id="UP000483820">
    <property type="component" value="Chromosome IV"/>
</dbReference>
<name>A0A6A5GQX8_CAERE</name>
<feature type="compositionally biased region" description="Basic and acidic residues" evidence="1">
    <location>
        <begin position="397"/>
        <end position="416"/>
    </location>
</feature>